<dbReference type="Proteomes" id="UP000184050">
    <property type="component" value="Unassembled WGS sequence"/>
</dbReference>
<dbReference type="AlphaFoldDB" id="A0A1M6K4Q0"/>
<organism evidence="1 2">
    <name type="scientific">Tangfeifania diversioriginum</name>
    <dbReference type="NCBI Taxonomy" id="1168035"/>
    <lineage>
        <taxon>Bacteria</taxon>
        <taxon>Pseudomonadati</taxon>
        <taxon>Bacteroidota</taxon>
        <taxon>Bacteroidia</taxon>
        <taxon>Marinilabiliales</taxon>
        <taxon>Prolixibacteraceae</taxon>
        <taxon>Tangfeifania</taxon>
    </lineage>
</organism>
<proteinExistence type="predicted"/>
<gene>
    <name evidence="1" type="ORF">SAMN05444280_12233</name>
</gene>
<evidence type="ECO:0000313" key="1">
    <source>
        <dbReference type="EMBL" id="SHJ53850.1"/>
    </source>
</evidence>
<name>A0A1M6K4Q0_9BACT</name>
<evidence type="ECO:0000313" key="2">
    <source>
        <dbReference type="Proteomes" id="UP000184050"/>
    </source>
</evidence>
<keyword evidence="2" id="KW-1185">Reference proteome</keyword>
<reference evidence="1 2" key="1">
    <citation type="submission" date="2016-11" db="EMBL/GenBank/DDBJ databases">
        <authorList>
            <person name="Jaros S."/>
            <person name="Januszkiewicz K."/>
            <person name="Wedrychowicz H."/>
        </authorList>
    </citation>
    <scope>NUCLEOTIDE SEQUENCE [LARGE SCALE GENOMIC DNA]</scope>
    <source>
        <strain evidence="1 2">DSM 27063</strain>
    </source>
</reference>
<dbReference type="STRING" id="1168035.SAMN05444280_12233"/>
<dbReference type="EMBL" id="FQZE01000022">
    <property type="protein sequence ID" value="SHJ53850.1"/>
    <property type="molecule type" value="Genomic_DNA"/>
</dbReference>
<accession>A0A1M6K4Q0</accession>
<protein>
    <submittedName>
        <fullName evidence="1">Uncharacterized protein</fullName>
    </submittedName>
</protein>
<sequence>MQNKFNISIFAGKSISRTARGKIYCLVFKFEIINNEKITGVLTYFFMKIGGF</sequence>